<evidence type="ECO:0000259" key="13">
    <source>
        <dbReference type="Pfam" id="PF02931"/>
    </source>
</evidence>
<name>T1JD82_STRMM</name>
<dbReference type="InterPro" id="IPR006202">
    <property type="entry name" value="Neur_chan_lig-bd"/>
</dbReference>
<dbReference type="InterPro" id="IPR018000">
    <property type="entry name" value="Neurotransmitter_ion_chnl_CS"/>
</dbReference>
<dbReference type="InterPro" id="IPR006201">
    <property type="entry name" value="Neur_channel"/>
</dbReference>
<feature type="transmembrane region" description="Helical" evidence="12">
    <location>
        <begin position="232"/>
        <end position="252"/>
    </location>
</feature>
<evidence type="ECO:0000313" key="15">
    <source>
        <dbReference type="EnsemblMetazoa" id="SMAR011758-PA"/>
    </source>
</evidence>
<dbReference type="InterPro" id="IPR038050">
    <property type="entry name" value="Neuro_actylchol_rec"/>
</dbReference>
<keyword evidence="7 12" id="KW-1133">Transmembrane helix</keyword>
<dbReference type="GO" id="GO:0005886">
    <property type="term" value="C:plasma membrane"/>
    <property type="evidence" value="ECO:0007669"/>
    <property type="project" value="UniProtKB-SubCell"/>
</dbReference>
<keyword evidence="8" id="KW-0406">Ion transport</keyword>
<dbReference type="PRINTS" id="PR00253">
    <property type="entry name" value="GABAARECEPTR"/>
</dbReference>
<evidence type="ECO:0000256" key="6">
    <source>
        <dbReference type="ARBA" id="ARBA00022729"/>
    </source>
</evidence>
<feature type="region of interest" description="Disordered" evidence="11">
    <location>
        <begin position="279"/>
        <end position="298"/>
    </location>
</feature>
<evidence type="ECO:0000256" key="11">
    <source>
        <dbReference type="SAM" id="MobiDB-lite"/>
    </source>
</evidence>
<keyword evidence="16" id="KW-1185">Reference proteome</keyword>
<keyword evidence="4" id="KW-1003">Cell membrane</keyword>
<dbReference type="GO" id="GO:0004888">
    <property type="term" value="F:transmembrane signaling receptor activity"/>
    <property type="evidence" value="ECO:0007669"/>
    <property type="project" value="InterPro"/>
</dbReference>
<dbReference type="EnsemblMetazoa" id="SMAR011758-RA">
    <property type="protein sequence ID" value="SMAR011758-PA"/>
    <property type="gene ID" value="SMAR011758"/>
</dbReference>
<evidence type="ECO:0000256" key="4">
    <source>
        <dbReference type="ARBA" id="ARBA00022475"/>
    </source>
</evidence>
<keyword evidence="5 12" id="KW-0812">Transmembrane</keyword>
<accession>T1JD82</accession>
<dbReference type="SUPFAM" id="SSF63712">
    <property type="entry name" value="Nicotinic receptor ligand binding domain-like"/>
    <property type="match status" value="1"/>
</dbReference>
<dbReference type="AlphaFoldDB" id="T1JD82"/>
<sequence length="328" mass="38620">MDFSVDIRLRIEWIDNRITKNFTGYKVLTKNIMRKIFYPRLEFINCKACHSLITDPEKYSFLLVSKQKILHKYRNKIDFNCNFDLSRYPFDVQICQIDFQLTVATGKVNLSLEADKNEYKQMDKKKLPIPSEYLIKDIEVLEIDCPRKKDTKNRFCFRYKYTFQREVLQHLLVTFVPSILIVMLSWISFFLDSELAAPRVALGQTSLLTLAAQFNNAQRNLPSASNVKALDIWMFVCISLAFGSLVEFAFAYNFSQMGKKPPAVVQIPTLTLVRNNKVEPERKGAQRQQPHESQPQNTSRSRKIDFWAKILFPSFFFIFNIVFWMYYL</sequence>
<feature type="domain" description="Neurotransmitter-gated ion-channel ligand-binding" evidence="13">
    <location>
        <begin position="1"/>
        <end position="158"/>
    </location>
</feature>
<dbReference type="OMA" id="LKAMDIW"/>
<dbReference type="PhylomeDB" id="T1JD82"/>
<protein>
    <recommendedName>
        <fullName evidence="17">Neurotransmitter-gated ion-channel ligand-binding domain-containing protein</fullName>
    </recommendedName>
</protein>
<evidence type="ECO:0000256" key="12">
    <source>
        <dbReference type="SAM" id="Phobius"/>
    </source>
</evidence>
<dbReference type="InterPro" id="IPR036734">
    <property type="entry name" value="Neur_chan_lig-bd_sf"/>
</dbReference>
<dbReference type="eggNOG" id="KOG3644">
    <property type="taxonomic scope" value="Eukaryota"/>
</dbReference>
<evidence type="ECO:0000256" key="1">
    <source>
        <dbReference type="ARBA" id="ARBA00004141"/>
    </source>
</evidence>
<dbReference type="InterPro" id="IPR036719">
    <property type="entry name" value="Neuro-gated_channel_TM_sf"/>
</dbReference>
<keyword evidence="3" id="KW-0813">Transport</keyword>
<keyword evidence="6" id="KW-0732">Signal</keyword>
<evidence type="ECO:0000313" key="16">
    <source>
        <dbReference type="Proteomes" id="UP000014500"/>
    </source>
</evidence>
<dbReference type="SUPFAM" id="SSF90112">
    <property type="entry name" value="Neurotransmitter-gated ion-channel transmembrane pore"/>
    <property type="match status" value="1"/>
</dbReference>
<evidence type="ECO:0000256" key="2">
    <source>
        <dbReference type="ARBA" id="ARBA00004236"/>
    </source>
</evidence>
<reference evidence="15" key="2">
    <citation type="submission" date="2015-02" db="UniProtKB">
        <authorList>
            <consortium name="EnsemblMetazoa"/>
        </authorList>
    </citation>
    <scope>IDENTIFICATION</scope>
</reference>
<dbReference type="GO" id="GO:0005230">
    <property type="term" value="F:extracellular ligand-gated monoatomic ion channel activity"/>
    <property type="evidence" value="ECO:0007669"/>
    <property type="project" value="InterPro"/>
</dbReference>
<keyword evidence="9 12" id="KW-0472">Membrane</keyword>
<feature type="transmembrane region" description="Helical" evidence="12">
    <location>
        <begin position="306"/>
        <end position="327"/>
    </location>
</feature>
<dbReference type="PANTHER" id="PTHR18945">
    <property type="entry name" value="NEUROTRANSMITTER GATED ION CHANNEL"/>
    <property type="match status" value="1"/>
</dbReference>
<dbReference type="Gene3D" id="1.20.58.390">
    <property type="entry name" value="Neurotransmitter-gated ion-channel transmembrane domain"/>
    <property type="match status" value="1"/>
</dbReference>
<feature type="compositionally biased region" description="Polar residues" evidence="11">
    <location>
        <begin position="286"/>
        <end position="298"/>
    </location>
</feature>
<dbReference type="Gene3D" id="2.70.170.10">
    <property type="entry name" value="Neurotransmitter-gated ion-channel ligand-binding domain"/>
    <property type="match status" value="1"/>
</dbReference>
<evidence type="ECO:0000256" key="10">
    <source>
        <dbReference type="ARBA" id="ARBA00023303"/>
    </source>
</evidence>
<evidence type="ECO:0000256" key="7">
    <source>
        <dbReference type="ARBA" id="ARBA00022989"/>
    </source>
</evidence>
<reference evidence="16" key="1">
    <citation type="submission" date="2011-05" db="EMBL/GenBank/DDBJ databases">
        <authorList>
            <person name="Richards S.R."/>
            <person name="Qu J."/>
            <person name="Jiang H."/>
            <person name="Jhangiani S.N."/>
            <person name="Agravi P."/>
            <person name="Goodspeed R."/>
            <person name="Gross S."/>
            <person name="Mandapat C."/>
            <person name="Jackson L."/>
            <person name="Mathew T."/>
            <person name="Pu L."/>
            <person name="Thornton R."/>
            <person name="Saada N."/>
            <person name="Wilczek-Boney K.B."/>
            <person name="Lee S."/>
            <person name="Kovar C."/>
            <person name="Wu Y."/>
            <person name="Scherer S.E."/>
            <person name="Worley K.C."/>
            <person name="Muzny D.M."/>
            <person name="Gibbs R."/>
        </authorList>
    </citation>
    <scope>NUCLEOTIDE SEQUENCE</scope>
    <source>
        <strain evidence="16">Brora</strain>
    </source>
</reference>
<dbReference type="GO" id="GO:0005254">
    <property type="term" value="F:chloride channel activity"/>
    <property type="evidence" value="ECO:0007669"/>
    <property type="project" value="UniProtKB-ARBA"/>
</dbReference>
<evidence type="ECO:0000256" key="3">
    <source>
        <dbReference type="ARBA" id="ARBA00022448"/>
    </source>
</evidence>
<dbReference type="PROSITE" id="PS00236">
    <property type="entry name" value="NEUROTR_ION_CHANNEL"/>
    <property type="match status" value="1"/>
</dbReference>
<dbReference type="InterPro" id="IPR006029">
    <property type="entry name" value="Neurotrans-gated_channel_TM"/>
</dbReference>
<dbReference type="CDD" id="cd19049">
    <property type="entry name" value="LGIC_TM_anion"/>
    <property type="match status" value="1"/>
</dbReference>
<dbReference type="STRING" id="126957.T1JD82"/>
<proteinExistence type="predicted"/>
<comment type="subcellular location">
    <subcellularLocation>
        <location evidence="2">Cell membrane</location>
    </subcellularLocation>
    <subcellularLocation>
        <location evidence="1">Membrane</location>
        <topology evidence="1">Multi-pass membrane protein</topology>
    </subcellularLocation>
</comment>
<dbReference type="Pfam" id="PF02932">
    <property type="entry name" value="Neur_chan_memb"/>
    <property type="match status" value="1"/>
</dbReference>
<evidence type="ECO:0008006" key="17">
    <source>
        <dbReference type="Google" id="ProtNLM"/>
    </source>
</evidence>
<evidence type="ECO:0000256" key="9">
    <source>
        <dbReference type="ARBA" id="ARBA00023136"/>
    </source>
</evidence>
<keyword evidence="10" id="KW-0407">Ion channel</keyword>
<dbReference type="Pfam" id="PF02931">
    <property type="entry name" value="Neur_chan_LBD"/>
    <property type="match status" value="1"/>
</dbReference>
<dbReference type="InterPro" id="IPR006028">
    <property type="entry name" value="GABAA/Glycine_rcpt"/>
</dbReference>
<evidence type="ECO:0000256" key="8">
    <source>
        <dbReference type="ARBA" id="ARBA00023065"/>
    </source>
</evidence>
<dbReference type="HOGENOM" id="CLU_010920_1_2_1"/>
<dbReference type="EMBL" id="JH432100">
    <property type="status" value="NOT_ANNOTATED_CDS"/>
    <property type="molecule type" value="Genomic_DNA"/>
</dbReference>
<feature type="transmembrane region" description="Helical" evidence="12">
    <location>
        <begin position="167"/>
        <end position="189"/>
    </location>
</feature>
<dbReference type="GO" id="GO:0099095">
    <property type="term" value="F:ligand-gated monoatomic anion channel activity"/>
    <property type="evidence" value="ECO:0007669"/>
    <property type="project" value="UniProtKB-ARBA"/>
</dbReference>
<feature type="domain" description="Neurotransmitter-gated ion-channel transmembrane" evidence="14">
    <location>
        <begin position="174"/>
        <end position="259"/>
    </location>
</feature>
<evidence type="ECO:0000256" key="5">
    <source>
        <dbReference type="ARBA" id="ARBA00022692"/>
    </source>
</evidence>
<evidence type="ECO:0000259" key="14">
    <source>
        <dbReference type="Pfam" id="PF02932"/>
    </source>
</evidence>
<organism evidence="15 16">
    <name type="scientific">Strigamia maritima</name>
    <name type="common">European centipede</name>
    <name type="synonym">Geophilus maritimus</name>
    <dbReference type="NCBI Taxonomy" id="126957"/>
    <lineage>
        <taxon>Eukaryota</taxon>
        <taxon>Metazoa</taxon>
        <taxon>Ecdysozoa</taxon>
        <taxon>Arthropoda</taxon>
        <taxon>Myriapoda</taxon>
        <taxon>Chilopoda</taxon>
        <taxon>Pleurostigmophora</taxon>
        <taxon>Geophilomorpha</taxon>
        <taxon>Linotaeniidae</taxon>
        <taxon>Strigamia</taxon>
    </lineage>
</organism>
<dbReference type="Proteomes" id="UP000014500">
    <property type="component" value="Unassembled WGS sequence"/>
</dbReference>